<proteinExistence type="predicted"/>
<dbReference type="SMART" id="SM00047">
    <property type="entry name" value="LYZ2"/>
    <property type="match status" value="1"/>
</dbReference>
<dbReference type="GO" id="GO:0004040">
    <property type="term" value="F:amidase activity"/>
    <property type="evidence" value="ECO:0007669"/>
    <property type="project" value="InterPro"/>
</dbReference>
<organism evidence="3 4">
    <name type="scientific">Phocaeicola vulgatus</name>
    <name type="common">Bacteroides vulgatus</name>
    <dbReference type="NCBI Taxonomy" id="821"/>
    <lineage>
        <taxon>Bacteria</taxon>
        <taxon>Pseudomonadati</taxon>
        <taxon>Bacteroidota</taxon>
        <taxon>Bacteroidia</taxon>
        <taxon>Bacteroidales</taxon>
        <taxon>Bacteroidaceae</taxon>
        <taxon>Phocaeicola</taxon>
    </lineage>
</organism>
<dbReference type="RefSeq" id="WP_117463248.1">
    <property type="nucleotide sequence ID" value="NZ_CAXUDV010000032.1"/>
</dbReference>
<evidence type="ECO:0000259" key="2">
    <source>
        <dbReference type="SMART" id="SM00047"/>
    </source>
</evidence>
<feature type="domain" description="Mannosyl-glycoprotein endo-beta-N-acetylglucosamidase-like" evidence="2">
    <location>
        <begin position="1"/>
        <end position="146"/>
    </location>
</feature>
<dbReference type="InterPro" id="IPR051056">
    <property type="entry name" value="Glycosyl_Hydrolase_73"/>
</dbReference>
<evidence type="ECO:0000313" key="4">
    <source>
        <dbReference type="Proteomes" id="UP001181239"/>
    </source>
</evidence>
<dbReference type="Gene3D" id="1.10.530.10">
    <property type="match status" value="1"/>
</dbReference>
<dbReference type="PANTHER" id="PTHR33308">
    <property type="entry name" value="PEPTIDOGLYCAN HYDROLASE FLGJ"/>
    <property type="match status" value="1"/>
</dbReference>
<name>A0AAE4I8J3_PHOVU</name>
<keyword evidence="1" id="KW-0378">Hydrolase</keyword>
<dbReference type="AlphaFoldDB" id="A0AAE4I8J3"/>
<sequence length="540" mass="59526">MGVNSSRQQYIEQYAGYAMEQMRRYGIPASVTLAQGIIESASGKSTLAQTANNHFGVKGTYNGNYVLANDDRPNEKFKKYDNVGQSYEDHSKVLTANRYQKYTASLSPEDYKGWANAIKKGGYATASNYVSTIVSVIESNDLHKYDQQVMQEMKAQGKKFGVESNPLSSDNSNAKTTNTANTVAVKSTGMNLPQGQYSMPVAREASLFITSPYGERVDPINKSQKQIHHGIDIRTRKDDLLATENNGKVIGVDNRTDTGGGKTVTVEYVRDDGSKTHVQYMHLSQINVQKGDTVNAGQKLGVSGATGTRVTGEHLHLGVINISADNKKTWVNPAAYLAEINQKGNLNKEALYNGKNLLGQYAAGGQDPKSVLQNQQGETNPESWMQKLLSSEDAQLDNAQREGLFGGLFQFLMMLLMLSMKLDKDKSNEEKLQAVSDAVFNKKVDISSFTPNFKSASISINANGKPILTVNDGKQEISHELTKNEQNKIAGILNSDSDDTMKKQKITNIVYSITFSKQASNTYEQIESQQQTQEQTLQRK</sequence>
<protein>
    <submittedName>
        <fullName evidence="3">Glucosaminidase domain-containing protein</fullName>
    </submittedName>
</protein>
<dbReference type="Gene3D" id="2.70.70.10">
    <property type="entry name" value="Glucose Permease (Domain IIA)"/>
    <property type="match status" value="1"/>
</dbReference>
<dbReference type="Pfam" id="PF01551">
    <property type="entry name" value="Peptidase_M23"/>
    <property type="match status" value="1"/>
</dbReference>
<gene>
    <name evidence="3" type="ORF">RVH43_14205</name>
</gene>
<dbReference type="EMBL" id="JAWDET010000006">
    <property type="protein sequence ID" value="MDU0241747.1"/>
    <property type="molecule type" value="Genomic_DNA"/>
</dbReference>
<dbReference type="InterPro" id="IPR016047">
    <property type="entry name" value="M23ase_b-sheet_dom"/>
</dbReference>
<dbReference type="InterPro" id="IPR002901">
    <property type="entry name" value="MGlyc_endo_b_GlcNAc-like_dom"/>
</dbReference>
<dbReference type="InterPro" id="IPR011055">
    <property type="entry name" value="Dup_hybrid_motif"/>
</dbReference>
<comment type="caution">
    <text evidence="3">The sequence shown here is derived from an EMBL/GenBank/DDBJ whole genome shotgun (WGS) entry which is preliminary data.</text>
</comment>
<dbReference type="CDD" id="cd12797">
    <property type="entry name" value="M23_peptidase"/>
    <property type="match status" value="1"/>
</dbReference>
<dbReference type="Pfam" id="PF01832">
    <property type="entry name" value="Glucosaminidase"/>
    <property type="match status" value="1"/>
</dbReference>
<evidence type="ECO:0000313" key="3">
    <source>
        <dbReference type="EMBL" id="MDU0241747.1"/>
    </source>
</evidence>
<dbReference type="PANTHER" id="PTHR33308:SF9">
    <property type="entry name" value="PEPTIDOGLYCAN HYDROLASE FLGJ"/>
    <property type="match status" value="1"/>
</dbReference>
<reference evidence="3" key="1">
    <citation type="submission" date="2023-10" db="EMBL/GenBank/DDBJ databases">
        <title>Genome of Potential pathogenic bacteria in Crohn's disease.</title>
        <authorList>
            <person name="Rodriguez-Palacios A."/>
        </authorList>
    </citation>
    <scope>NUCLEOTIDE SEQUENCE</scope>
    <source>
        <strain evidence="3">CavFT-hAR11</strain>
    </source>
</reference>
<dbReference type="Proteomes" id="UP001181239">
    <property type="component" value="Unassembled WGS sequence"/>
</dbReference>
<dbReference type="SUPFAM" id="SSF51261">
    <property type="entry name" value="Duplicated hybrid motif"/>
    <property type="match status" value="1"/>
</dbReference>
<accession>A0AAE4I8J3</accession>
<evidence type="ECO:0000256" key="1">
    <source>
        <dbReference type="ARBA" id="ARBA00022801"/>
    </source>
</evidence>